<keyword evidence="3" id="KW-0418">Kinase</keyword>
<dbReference type="GO" id="GO:0004672">
    <property type="term" value="F:protein kinase activity"/>
    <property type="evidence" value="ECO:0007669"/>
    <property type="project" value="InterPro"/>
</dbReference>
<dbReference type="SUPFAM" id="SSF56112">
    <property type="entry name" value="Protein kinase-like (PK-like)"/>
    <property type="match status" value="1"/>
</dbReference>
<feature type="region of interest" description="Disordered" evidence="6">
    <location>
        <begin position="693"/>
        <end position="721"/>
    </location>
</feature>
<evidence type="ECO:0000256" key="2">
    <source>
        <dbReference type="ARBA" id="ARBA00022741"/>
    </source>
</evidence>
<evidence type="ECO:0000313" key="8">
    <source>
        <dbReference type="EMBL" id="CAD8302115.1"/>
    </source>
</evidence>
<protein>
    <recommendedName>
        <fullName evidence="7">Protein kinase domain-containing protein</fullName>
    </recommendedName>
</protein>
<dbReference type="EMBL" id="HBEC01035297">
    <property type="protein sequence ID" value="CAD8302115.1"/>
    <property type="molecule type" value="Transcribed_RNA"/>
</dbReference>
<feature type="binding site" evidence="5">
    <location>
        <position position="106"/>
    </location>
    <ligand>
        <name>ATP</name>
        <dbReference type="ChEBI" id="CHEBI:30616"/>
    </ligand>
</feature>
<evidence type="ECO:0000256" key="4">
    <source>
        <dbReference type="ARBA" id="ARBA00022840"/>
    </source>
</evidence>
<dbReference type="InterPro" id="IPR000719">
    <property type="entry name" value="Prot_kinase_dom"/>
</dbReference>
<dbReference type="InterPro" id="IPR008271">
    <property type="entry name" value="Ser/Thr_kinase_AS"/>
</dbReference>
<evidence type="ECO:0000256" key="5">
    <source>
        <dbReference type="PROSITE-ProRule" id="PRU10141"/>
    </source>
</evidence>
<dbReference type="Gene3D" id="1.10.510.10">
    <property type="entry name" value="Transferase(Phosphotransferase) domain 1"/>
    <property type="match status" value="1"/>
</dbReference>
<gene>
    <name evidence="8" type="ORF">CEUR00632_LOCUS16403</name>
</gene>
<accession>A0A7R9VQX4</accession>
<sequence>MLPVGAAADAAMSGASTYPRACSETLAAAPAAAASRDGGGGGDEPDTGVRKAPYDEGAYFVTEPDGRSTTWVVGGRYKLLKVLGQGGFSCVVLAEDTEQGELVALKRVGDVLYSTENAKRVLREVCILRRLRHPNIIQLRDVFVRPSQTGRCFFRNGQLVSASLDLYIAMEYANGGDLFAMRGQLHQNEVHSIVWQLLTAVKHLHDNGVLHRDLKSANVLVAFEDGRRIIKVADFGSARSGLLEQQPLGTGGGEPSGRGNTSVPVTLAPITRHASSRSSLDDLHEATSPGGVPRRRISRQTTLMEDLYLQPSGDAGGGFRAPLTRTVCTPCYRAPEVVMSRGSYSSAMDMWSVGCIFGELLQRVTYIGKSVVPNLKVAPVFSLVSDGMLRTPDVGERFGVASPSCEVVQQELHALFDVVGTPPWASIDAVPMPEWRQYLRKIPARVNRLWRRFNFAGDEAVDLLSRMLTFEATMRCSAEEAMSHEFFSCTDLECHGWFWAGDDKPATAKATAAAAAAHAALAVDAVKAADVALSTPFKTTSTPGGNGAPPCATAAAAAGAAPSKAPDALTGQSSLVHVFMKAADNGPLGTEAASRVATIGDAPARKRARRGASDPLRRFFEIADPSASLAALERELMDVTSRRAGADGCGVAAGGGSDGAGAPSSLACDAASAAGTDALRDMLECECERAACEADKRRGGSPDRGTSGGEMRMPATSMGRRHERWTHFDPDTGIELDASVIGAARLSRLADSEDPEQHLRPNRHGEWGGAFSGVKPKEGPQWGVSLVPAGEDEATADPALIAAIRSQNAR</sequence>
<dbReference type="PANTHER" id="PTHR24055">
    <property type="entry name" value="MITOGEN-ACTIVATED PROTEIN KINASE"/>
    <property type="match status" value="1"/>
</dbReference>
<feature type="region of interest" description="Disordered" evidence="6">
    <location>
        <begin position="273"/>
        <end position="297"/>
    </location>
</feature>
<evidence type="ECO:0000256" key="3">
    <source>
        <dbReference type="ARBA" id="ARBA00022777"/>
    </source>
</evidence>
<feature type="region of interest" description="Disordered" evidence="6">
    <location>
        <begin position="751"/>
        <end position="794"/>
    </location>
</feature>
<feature type="domain" description="Protein kinase" evidence="7">
    <location>
        <begin position="77"/>
        <end position="487"/>
    </location>
</feature>
<organism evidence="8">
    <name type="scientific">Chlamydomonas euryale</name>
    <dbReference type="NCBI Taxonomy" id="1486919"/>
    <lineage>
        <taxon>Eukaryota</taxon>
        <taxon>Viridiplantae</taxon>
        <taxon>Chlorophyta</taxon>
        <taxon>core chlorophytes</taxon>
        <taxon>Chlorophyceae</taxon>
        <taxon>CS clade</taxon>
        <taxon>Chlamydomonadales</taxon>
        <taxon>Chlamydomonadaceae</taxon>
        <taxon>Chlamydomonas</taxon>
    </lineage>
</organism>
<keyword evidence="4 5" id="KW-0067">ATP-binding</keyword>
<evidence type="ECO:0000259" key="7">
    <source>
        <dbReference type="PROSITE" id="PS50011"/>
    </source>
</evidence>
<dbReference type="InterPro" id="IPR011009">
    <property type="entry name" value="Kinase-like_dom_sf"/>
</dbReference>
<dbReference type="Gene3D" id="3.30.200.20">
    <property type="entry name" value="Phosphorylase Kinase, domain 1"/>
    <property type="match status" value="1"/>
</dbReference>
<feature type="compositionally biased region" description="Basic and acidic residues" evidence="6">
    <location>
        <begin position="751"/>
        <end position="766"/>
    </location>
</feature>
<evidence type="ECO:0000256" key="6">
    <source>
        <dbReference type="SAM" id="MobiDB-lite"/>
    </source>
</evidence>
<dbReference type="PROSITE" id="PS00107">
    <property type="entry name" value="PROTEIN_KINASE_ATP"/>
    <property type="match status" value="1"/>
</dbReference>
<proteinExistence type="predicted"/>
<dbReference type="PROSITE" id="PS00108">
    <property type="entry name" value="PROTEIN_KINASE_ST"/>
    <property type="match status" value="1"/>
</dbReference>
<reference evidence="8" key="1">
    <citation type="submission" date="2021-01" db="EMBL/GenBank/DDBJ databases">
        <authorList>
            <person name="Corre E."/>
            <person name="Pelletier E."/>
            <person name="Niang G."/>
            <person name="Scheremetjew M."/>
            <person name="Finn R."/>
            <person name="Kale V."/>
            <person name="Holt S."/>
            <person name="Cochrane G."/>
            <person name="Meng A."/>
            <person name="Brown T."/>
            <person name="Cohen L."/>
        </authorList>
    </citation>
    <scope>NUCLEOTIDE SEQUENCE</scope>
    <source>
        <strain evidence="8">CCMP219</strain>
    </source>
</reference>
<dbReference type="PROSITE" id="PS50011">
    <property type="entry name" value="PROTEIN_KINASE_DOM"/>
    <property type="match status" value="1"/>
</dbReference>
<evidence type="ECO:0000256" key="1">
    <source>
        <dbReference type="ARBA" id="ARBA00022679"/>
    </source>
</evidence>
<keyword evidence="2 5" id="KW-0547">Nucleotide-binding</keyword>
<dbReference type="GO" id="GO:0005524">
    <property type="term" value="F:ATP binding"/>
    <property type="evidence" value="ECO:0007669"/>
    <property type="project" value="UniProtKB-UniRule"/>
</dbReference>
<feature type="region of interest" description="Disordered" evidence="6">
    <location>
        <begin position="243"/>
        <end position="262"/>
    </location>
</feature>
<dbReference type="InterPro" id="IPR017441">
    <property type="entry name" value="Protein_kinase_ATP_BS"/>
</dbReference>
<dbReference type="AlphaFoldDB" id="A0A7R9VQX4"/>
<name>A0A7R9VQX4_9CHLO</name>
<dbReference type="InterPro" id="IPR050117">
    <property type="entry name" value="MAPK"/>
</dbReference>
<dbReference type="SMART" id="SM00220">
    <property type="entry name" value="S_TKc"/>
    <property type="match status" value="1"/>
</dbReference>
<keyword evidence="1" id="KW-0808">Transferase</keyword>
<dbReference type="Pfam" id="PF00069">
    <property type="entry name" value="Pkinase"/>
    <property type="match status" value="2"/>
</dbReference>